<feature type="compositionally biased region" description="Acidic residues" evidence="1">
    <location>
        <begin position="157"/>
        <end position="167"/>
    </location>
</feature>
<feature type="region of interest" description="Disordered" evidence="1">
    <location>
        <begin position="528"/>
        <end position="560"/>
    </location>
</feature>
<dbReference type="AlphaFoldDB" id="A0A9Q1D730"/>
<dbReference type="Gene3D" id="1.10.287.3160">
    <property type="match status" value="1"/>
</dbReference>
<dbReference type="Proteomes" id="UP001152803">
    <property type="component" value="Unassembled WGS sequence"/>
</dbReference>
<sequence>MEEVPADVRSFIKDHPFLQLTEAKKVKCALNGHEFPCNLKELQSFTSGKKYEKLSAVAQFNYSQYEPHVVPSTKQPNHLFCKLTLRHINRLPHHVLRHVNGKRYQRALQKYEECVRQGVAFVPVSLQQKKPRGGGGEGERGRDSKRGNGFWEPTSSDGEDGDSDDSMSDLYPSTVFTLKGPQHGEEGMAEAGGSDSFQTDSDDEEASPMEVDKQAPHKRRKTQPAAFKKRFKSHNKKKMGFKKGGTNSAWRGLSHVEFVLDVLKKQNNTGSKLCIDLAKPPPLVHLKVHSRAALPPIACHGECFPQIYLHAKEAVLEYGKCPHCAKMDWSTCINRLTKVQEVIYRESQLRKSEAAQSEAQPKPETSMVPVSEPKAMKCMPPVAPTPAPLNTASVPSSTVPVMFTILSPPPAQMEANSSMLRAAQAEPWEPPAQTLPLFVVLVFLLAVLERLGVLLLPAEEEEVAAGAGAGQGQGQHGRLLEVVQQKLEAQQQAVQVQWTLLEKRIEALEKRGAEPAGVVAACATLPTAVAPAPGSSQDGEREVELWAESGPSTDMPPRESAISTVVKLEEEAVTVMAGAEREEASEGEDVPLLPDDPRQDVLSATELQALISRAAKYLGVSFPSTSSRPGSLDPTMVPEFEDLVQSTWSNPASAQPFREVFSKMYRLHECQAPAYDRMPQVNRFMSAIFQAVKPTENKEASVPAERWRFTETLAERVYQTAGMLARTANYLRYLSDYQKRLLVEITEERSAQRFLTVLNELKLIGEFTSQLSSHQAELSGRVMASSVAIRRQIWMAKTNYTDALKATVADLPFVVSHTFGASTGTASNETMCKQEAL</sequence>
<feature type="region of interest" description="Disordered" evidence="1">
    <location>
        <begin position="125"/>
        <end position="227"/>
    </location>
</feature>
<name>A0A9Q1D730_CONCO</name>
<gene>
    <name evidence="2" type="ORF">COCON_G00163630</name>
</gene>
<dbReference type="PANTHER" id="PTHR34348:SF1">
    <property type="entry name" value="SURFEIT LOCUS PROTEIN 2"/>
    <property type="match status" value="1"/>
</dbReference>
<dbReference type="OrthoDB" id="8857014at2759"/>
<accession>A0A9Q1D730</accession>
<evidence type="ECO:0000313" key="2">
    <source>
        <dbReference type="EMBL" id="KAJ8260640.1"/>
    </source>
</evidence>
<dbReference type="Pfam" id="PF05477">
    <property type="entry name" value="SURF2"/>
    <property type="match status" value="1"/>
</dbReference>
<dbReference type="EMBL" id="JAFJMO010000012">
    <property type="protein sequence ID" value="KAJ8260640.1"/>
    <property type="molecule type" value="Genomic_DNA"/>
</dbReference>
<reference evidence="2" key="1">
    <citation type="journal article" date="2023" name="Science">
        <title>Genome structures resolve the early diversification of teleost fishes.</title>
        <authorList>
            <person name="Parey E."/>
            <person name="Louis A."/>
            <person name="Montfort J."/>
            <person name="Bouchez O."/>
            <person name="Roques C."/>
            <person name="Iampietro C."/>
            <person name="Lluch J."/>
            <person name="Castinel A."/>
            <person name="Donnadieu C."/>
            <person name="Desvignes T."/>
            <person name="Floi Bucao C."/>
            <person name="Jouanno E."/>
            <person name="Wen M."/>
            <person name="Mejri S."/>
            <person name="Dirks R."/>
            <person name="Jansen H."/>
            <person name="Henkel C."/>
            <person name="Chen W.J."/>
            <person name="Zahm M."/>
            <person name="Cabau C."/>
            <person name="Klopp C."/>
            <person name="Thompson A.W."/>
            <person name="Robinson-Rechavi M."/>
            <person name="Braasch I."/>
            <person name="Lecointre G."/>
            <person name="Bobe J."/>
            <person name="Postlethwait J.H."/>
            <person name="Berthelot C."/>
            <person name="Roest Crollius H."/>
            <person name="Guiguen Y."/>
        </authorList>
    </citation>
    <scope>NUCLEOTIDE SEQUENCE</scope>
    <source>
        <strain evidence="2">Concon-B</strain>
    </source>
</reference>
<dbReference type="InterPro" id="IPR008833">
    <property type="entry name" value="Surf2"/>
</dbReference>
<protein>
    <submittedName>
        <fullName evidence="2">Uncharacterized protein</fullName>
    </submittedName>
</protein>
<comment type="caution">
    <text evidence="2">The sequence shown here is derived from an EMBL/GenBank/DDBJ whole genome shotgun (WGS) entry which is preliminary data.</text>
</comment>
<proteinExistence type="predicted"/>
<keyword evidence="3" id="KW-1185">Reference proteome</keyword>
<feature type="compositionally biased region" description="Basic and acidic residues" evidence="1">
    <location>
        <begin position="137"/>
        <end position="146"/>
    </location>
</feature>
<dbReference type="PANTHER" id="PTHR34348">
    <property type="entry name" value="SURFEIT LOCUS PROTEIN 2"/>
    <property type="match status" value="1"/>
</dbReference>
<evidence type="ECO:0000256" key="1">
    <source>
        <dbReference type="SAM" id="MobiDB-lite"/>
    </source>
</evidence>
<feature type="compositionally biased region" description="Basic residues" evidence="1">
    <location>
        <begin position="216"/>
        <end position="227"/>
    </location>
</feature>
<organism evidence="2 3">
    <name type="scientific">Conger conger</name>
    <name type="common">Conger eel</name>
    <name type="synonym">Muraena conger</name>
    <dbReference type="NCBI Taxonomy" id="82655"/>
    <lineage>
        <taxon>Eukaryota</taxon>
        <taxon>Metazoa</taxon>
        <taxon>Chordata</taxon>
        <taxon>Craniata</taxon>
        <taxon>Vertebrata</taxon>
        <taxon>Euteleostomi</taxon>
        <taxon>Actinopterygii</taxon>
        <taxon>Neopterygii</taxon>
        <taxon>Teleostei</taxon>
        <taxon>Anguilliformes</taxon>
        <taxon>Congridae</taxon>
        <taxon>Conger</taxon>
    </lineage>
</organism>
<evidence type="ECO:0000313" key="3">
    <source>
        <dbReference type="Proteomes" id="UP001152803"/>
    </source>
</evidence>
<feature type="region of interest" description="Disordered" evidence="1">
    <location>
        <begin position="578"/>
        <end position="598"/>
    </location>
</feature>